<reference evidence="2 3" key="1">
    <citation type="submission" date="2015-08" db="EMBL/GenBank/DDBJ databases">
        <title>Next Generation Sequencing and Analysis of the Genome of Puccinia sorghi L Schw, the Causal Agent of Maize Common Rust.</title>
        <authorList>
            <person name="Rochi L."/>
            <person name="Burguener G."/>
            <person name="Darino M."/>
            <person name="Turjanski A."/>
            <person name="Kreff E."/>
            <person name="Dieguez M.J."/>
            <person name="Sacco F."/>
        </authorList>
    </citation>
    <scope>NUCLEOTIDE SEQUENCE [LARGE SCALE GENOMIC DNA]</scope>
    <source>
        <strain evidence="2 3">RO10H11247</strain>
    </source>
</reference>
<keyword evidence="3" id="KW-1185">Reference proteome</keyword>
<evidence type="ECO:0000313" key="2">
    <source>
        <dbReference type="EMBL" id="KNZ49499.1"/>
    </source>
</evidence>
<feature type="compositionally biased region" description="Low complexity" evidence="1">
    <location>
        <begin position="380"/>
        <end position="404"/>
    </location>
</feature>
<evidence type="ECO:0000313" key="3">
    <source>
        <dbReference type="Proteomes" id="UP000037035"/>
    </source>
</evidence>
<sequence length="435" mass="49463">MALYYFLFLPRKFYQPQNKQLEHSLHININTVAFLKCSCHWINSTHLPSSKKSLSTLAYSDYYSTSLEQYYPPLGSVVTCKNSPYSLNVPTGRIQCVIWISFPGSDREELSMHTFHLVSSIEADRLTLFHPFEYLHPLAEFQCDCTDLVDLLHLLIQPVRALVLERTGYHQPGFWWFLARDFVVIQVCCDNQMPFPFSFVLLLLVSFSPLFNKKKRGRKPLDNHGKRIPRITKNVKKTMEKTKVLLLSSAQLQTIYSAHEAVSRFIRGSCASIRRVHCGLSSTHKHEDKADASVGFSARVRTRGRWWIYKYEINCWSVAHGRILLILPFFTAHSGAQRRVFKAEDVPGRRIRQYRGCLWLSLMSMSAAAAAAAHYHHHSGSSSSMPSNTTTTSSRHTRASGASRPLYPAITPSVALRSSVIVQDDYSMLGGCIVL</sequence>
<dbReference type="AlphaFoldDB" id="A0A0L6ULV5"/>
<name>A0A0L6ULV5_9BASI</name>
<organism evidence="2 3">
    <name type="scientific">Puccinia sorghi</name>
    <dbReference type="NCBI Taxonomy" id="27349"/>
    <lineage>
        <taxon>Eukaryota</taxon>
        <taxon>Fungi</taxon>
        <taxon>Dikarya</taxon>
        <taxon>Basidiomycota</taxon>
        <taxon>Pucciniomycotina</taxon>
        <taxon>Pucciniomycetes</taxon>
        <taxon>Pucciniales</taxon>
        <taxon>Pucciniaceae</taxon>
        <taxon>Puccinia</taxon>
    </lineage>
</organism>
<dbReference type="Proteomes" id="UP000037035">
    <property type="component" value="Unassembled WGS sequence"/>
</dbReference>
<dbReference type="EMBL" id="LAVV01010136">
    <property type="protein sequence ID" value="KNZ49499.1"/>
    <property type="molecule type" value="Genomic_DNA"/>
</dbReference>
<protein>
    <submittedName>
        <fullName evidence="2">Uncharacterized protein</fullName>
    </submittedName>
</protein>
<feature type="region of interest" description="Disordered" evidence="1">
    <location>
        <begin position="378"/>
        <end position="405"/>
    </location>
</feature>
<proteinExistence type="predicted"/>
<evidence type="ECO:0000256" key="1">
    <source>
        <dbReference type="SAM" id="MobiDB-lite"/>
    </source>
</evidence>
<comment type="caution">
    <text evidence="2">The sequence shown here is derived from an EMBL/GenBank/DDBJ whole genome shotgun (WGS) entry which is preliminary data.</text>
</comment>
<dbReference type="VEuPathDB" id="FungiDB:VP01_4974g1"/>
<gene>
    <name evidence="2" type="ORF">VP01_4974g1</name>
</gene>
<accession>A0A0L6ULV5</accession>